<gene>
    <name evidence="3" type="ORF">GCM10022263_24690</name>
</gene>
<comment type="caution">
    <text evidence="3">The sequence shown here is derived from an EMBL/GenBank/DDBJ whole genome shotgun (WGS) entry which is preliminary data.</text>
</comment>
<dbReference type="PROSITE" id="PS50042">
    <property type="entry name" value="CNMP_BINDING_3"/>
    <property type="match status" value="1"/>
</dbReference>
<dbReference type="PANTHER" id="PTHR24567">
    <property type="entry name" value="CRP FAMILY TRANSCRIPTIONAL REGULATORY PROTEIN"/>
    <property type="match status" value="1"/>
</dbReference>
<dbReference type="CDD" id="cd00038">
    <property type="entry name" value="CAP_ED"/>
    <property type="match status" value="1"/>
</dbReference>
<evidence type="ECO:0000313" key="4">
    <source>
        <dbReference type="Proteomes" id="UP001500301"/>
    </source>
</evidence>
<keyword evidence="4" id="KW-1185">Reference proteome</keyword>
<organism evidence="3 4">
    <name type="scientific">Nocardioides daeguensis</name>
    <dbReference type="NCBI Taxonomy" id="908359"/>
    <lineage>
        <taxon>Bacteria</taxon>
        <taxon>Bacillati</taxon>
        <taxon>Actinomycetota</taxon>
        <taxon>Actinomycetes</taxon>
        <taxon>Propionibacteriales</taxon>
        <taxon>Nocardioidaceae</taxon>
        <taxon>Nocardioides</taxon>
    </lineage>
</organism>
<accession>A0ABP6VIY2</accession>
<dbReference type="EMBL" id="BAABBB010000012">
    <property type="protein sequence ID" value="GAA3535914.1"/>
    <property type="molecule type" value="Genomic_DNA"/>
</dbReference>
<dbReference type="InterPro" id="IPR000595">
    <property type="entry name" value="cNMP-bd_dom"/>
</dbReference>
<evidence type="ECO:0000259" key="1">
    <source>
        <dbReference type="PROSITE" id="PS50042"/>
    </source>
</evidence>
<name>A0ABP6VIY2_9ACTN</name>
<dbReference type="Pfam" id="PF13545">
    <property type="entry name" value="HTH_Crp_2"/>
    <property type="match status" value="1"/>
</dbReference>
<dbReference type="PANTHER" id="PTHR24567:SF74">
    <property type="entry name" value="HTH-TYPE TRANSCRIPTIONAL REGULATOR ARCR"/>
    <property type="match status" value="1"/>
</dbReference>
<dbReference type="RefSeq" id="WP_218235763.1">
    <property type="nucleotide sequence ID" value="NZ_BAABBB010000012.1"/>
</dbReference>
<feature type="domain" description="HTH crp-type" evidence="2">
    <location>
        <begin position="188"/>
        <end position="260"/>
    </location>
</feature>
<dbReference type="SMART" id="SM00419">
    <property type="entry name" value="HTH_CRP"/>
    <property type="match status" value="1"/>
</dbReference>
<reference evidence="4" key="1">
    <citation type="journal article" date="2019" name="Int. J. Syst. Evol. Microbiol.">
        <title>The Global Catalogue of Microorganisms (GCM) 10K type strain sequencing project: providing services to taxonomists for standard genome sequencing and annotation.</title>
        <authorList>
            <consortium name="The Broad Institute Genomics Platform"/>
            <consortium name="The Broad Institute Genome Sequencing Center for Infectious Disease"/>
            <person name="Wu L."/>
            <person name="Ma J."/>
        </authorList>
    </citation>
    <scope>NUCLEOTIDE SEQUENCE [LARGE SCALE GENOMIC DNA]</scope>
    <source>
        <strain evidence="4">JCM 17460</strain>
    </source>
</reference>
<dbReference type="Proteomes" id="UP001500301">
    <property type="component" value="Unassembled WGS sequence"/>
</dbReference>
<dbReference type="InterPro" id="IPR050397">
    <property type="entry name" value="Env_Response_Regulators"/>
</dbReference>
<evidence type="ECO:0000313" key="3">
    <source>
        <dbReference type="EMBL" id="GAA3535914.1"/>
    </source>
</evidence>
<proteinExistence type="predicted"/>
<dbReference type="Pfam" id="PF00027">
    <property type="entry name" value="cNMP_binding"/>
    <property type="match status" value="1"/>
</dbReference>
<dbReference type="InterPro" id="IPR012318">
    <property type="entry name" value="HTH_CRP"/>
</dbReference>
<protein>
    <submittedName>
        <fullName evidence="3">Crp/Fnr family transcriptional regulator</fullName>
    </submittedName>
</protein>
<feature type="domain" description="Cyclic nucleotide-binding" evidence="1">
    <location>
        <begin position="54"/>
        <end position="174"/>
    </location>
</feature>
<sequence length="268" mass="29218">MDADTPHCRIVARPDELAGGDRPWSPGRREDDVDIERVARNGSQDLWCMAEVDIFCDLEESEMDAMAQAAPRRTYGAGELVYTPHQPLETLFILKQGRIRIFRVSADGRALTTAIVEPGTIFGEMVIVGQQMHDSFAEALDEVTVCVMTKADVRRLLLGDPRIAVRISETLGRRIGELEQKFSDAVFKSVPERVAGALVTLATAGSGRALGRGVQVRLTHEQLAALAATSRETTTKVLGEFAEAGLVALGRGRITVYELEQLSRLAGS</sequence>
<evidence type="ECO:0000259" key="2">
    <source>
        <dbReference type="PROSITE" id="PS51063"/>
    </source>
</evidence>
<dbReference type="PROSITE" id="PS51063">
    <property type="entry name" value="HTH_CRP_2"/>
    <property type="match status" value="1"/>
</dbReference>
<dbReference type="SMART" id="SM00100">
    <property type="entry name" value="cNMP"/>
    <property type="match status" value="1"/>
</dbReference>